<evidence type="ECO:0000313" key="1">
    <source>
        <dbReference type="EMBL" id="JAH83323.1"/>
    </source>
</evidence>
<accession>A0A0E9W1I0</accession>
<reference evidence="1" key="2">
    <citation type="journal article" date="2015" name="Fish Shellfish Immunol.">
        <title>Early steps in the European eel (Anguilla anguilla)-Vibrio vulnificus interaction in the gills: Role of the RtxA13 toxin.</title>
        <authorList>
            <person name="Callol A."/>
            <person name="Pajuelo D."/>
            <person name="Ebbesson L."/>
            <person name="Teles M."/>
            <person name="MacKenzie S."/>
            <person name="Amaro C."/>
        </authorList>
    </citation>
    <scope>NUCLEOTIDE SEQUENCE</scope>
</reference>
<reference evidence="1" key="1">
    <citation type="submission" date="2014-11" db="EMBL/GenBank/DDBJ databases">
        <authorList>
            <person name="Amaro Gonzalez C."/>
        </authorList>
    </citation>
    <scope>NUCLEOTIDE SEQUENCE</scope>
</reference>
<dbReference type="AlphaFoldDB" id="A0A0E9W1I0"/>
<dbReference type="EMBL" id="GBXM01025254">
    <property type="protein sequence ID" value="JAH83323.1"/>
    <property type="molecule type" value="Transcribed_RNA"/>
</dbReference>
<proteinExistence type="predicted"/>
<organism evidence="1">
    <name type="scientific">Anguilla anguilla</name>
    <name type="common">European freshwater eel</name>
    <name type="synonym">Muraena anguilla</name>
    <dbReference type="NCBI Taxonomy" id="7936"/>
    <lineage>
        <taxon>Eukaryota</taxon>
        <taxon>Metazoa</taxon>
        <taxon>Chordata</taxon>
        <taxon>Craniata</taxon>
        <taxon>Vertebrata</taxon>
        <taxon>Euteleostomi</taxon>
        <taxon>Actinopterygii</taxon>
        <taxon>Neopterygii</taxon>
        <taxon>Teleostei</taxon>
        <taxon>Anguilliformes</taxon>
        <taxon>Anguillidae</taxon>
        <taxon>Anguilla</taxon>
    </lineage>
</organism>
<protein>
    <submittedName>
        <fullName evidence="1">Uncharacterized protein</fullName>
    </submittedName>
</protein>
<name>A0A0E9W1I0_ANGAN</name>
<sequence>MDTCTCNKHVQQTCATNTGSPCSLHGFKNMSRRSANYLEEWMRSNWAGQQ</sequence>